<dbReference type="SMART" id="SM00347">
    <property type="entry name" value="HTH_MARR"/>
    <property type="match status" value="1"/>
</dbReference>
<evidence type="ECO:0000259" key="5">
    <source>
        <dbReference type="PROSITE" id="PS50995"/>
    </source>
</evidence>
<comment type="caution">
    <text evidence="6">The sequence shown here is derived from an EMBL/GenBank/DDBJ whole genome shotgun (WGS) entry which is preliminary data.</text>
</comment>
<dbReference type="RefSeq" id="WP_163566843.1">
    <property type="nucleotide sequence ID" value="NZ_BAAANY010000020.1"/>
</dbReference>
<keyword evidence="3" id="KW-0804">Transcription</keyword>
<dbReference type="PRINTS" id="PR00598">
    <property type="entry name" value="HTHMARR"/>
</dbReference>
<reference evidence="6 7" key="1">
    <citation type="journal article" date="2019" name="Int. J. Syst. Evol. Microbiol.">
        <title>The Global Catalogue of Microorganisms (GCM) 10K type strain sequencing project: providing services to taxonomists for standard genome sequencing and annotation.</title>
        <authorList>
            <consortium name="The Broad Institute Genomics Platform"/>
            <consortium name="The Broad Institute Genome Sequencing Center for Infectious Disease"/>
            <person name="Wu L."/>
            <person name="Ma J."/>
        </authorList>
    </citation>
    <scope>NUCLEOTIDE SEQUENCE [LARGE SCALE GENOMIC DNA]</scope>
    <source>
        <strain evidence="6 7">JCM 14718</strain>
    </source>
</reference>
<evidence type="ECO:0000313" key="7">
    <source>
        <dbReference type="Proteomes" id="UP001500618"/>
    </source>
</evidence>
<protein>
    <recommendedName>
        <fullName evidence="5">HTH marR-type domain-containing protein</fullName>
    </recommendedName>
</protein>
<dbReference type="InterPro" id="IPR036390">
    <property type="entry name" value="WH_DNA-bd_sf"/>
</dbReference>
<keyword evidence="2" id="KW-0238">DNA-binding</keyword>
<dbReference type="InterPro" id="IPR036388">
    <property type="entry name" value="WH-like_DNA-bd_sf"/>
</dbReference>
<organism evidence="6 7">
    <name type="scientific">Fodinicola feengrottensis</name>
    <dbReference type="NCBI Taxonomy" id="435914"/>
    <lineage>
        <taxon>Bacteria</taxon>
        <taxon>Bacillati</taxon>
        <taxon>Actinomycetota</taxon>
        <taxon>Actinomycetes</taxon>
        <taxon>Mycobacteriales</taxon>
        <taxon>Fodinicola</taxon>
    </lineage>
</organism>
<evidence type="ECO:0000313" key="6">
    <source>
        <dbReference type="EMBL" id="GAA1695863.1"/>
    </source>
</evidence>
<dbReference type="Pfam" id="PF12802">
    <property type="entry name" value="MarR_2"/>
    <property type="match status" value="1"/>
</dbReference>
<feature type="region of interest" description="Disordered" evidence="4">
    <location>
        <begin position="1"/>
        <end position="20"/>
    </location>
</feature>
<accession>A0ABN2HZB0</accession>
<proteinExistence type="predicted"/>
<evidence type="ECO:0000256" key="4">
    <source>
        <dbReference type="SAM" id="MobiDB-lite"/>
    </source>
</evidence>
<evidence type="ECO:0000256" key="3">
    <source>
        <dbReference type="ARBA" id="ARBA00023163"/>
    </source>
</evidence>
<dbReference type="EMBL" id="BAAANY010000020">
    <property type="protein sequence ID" value="GAA1695863.1"/>
    <property type="molecule type" value="Genomic_DNA"/>
</dbReference>
<dbReference type="PROSITE" id="PS50995">
    <property type="entry name" value="HTH_MARR_2"/>
    <property type="match status" value="1"/>
</dbReference>
<evidence type="ECO:0000256" key="2">
    <source>
        <dbReference type="ARBA" id="ARBA00023125"/>
    </source>
</evidence>
<evidence type="ECO:0000256" key="1">
    <source>
        <dbReference type="ARBA" id="ARBA00023015"/>
    </source>
</evidence>
<dbReference type="SUPFAM" id="SSF46785">
    <property type="entry name" value="Winged helix' DNA-binding domain"/>
    <property type="match status" value="1"/>
</dbReference>
<feature type="domain" description="HTH marR-type" evidence="5">
    <location>
        <begin position="23"/>
        <end position="158"/>
    </location>
</feature>
<dbReference type="PANTHER" id="PTHR42756">
    <property type="entry name" value="TRANSCRIPTIONAL REGULATOR, MARR"/>
    <property type="match status" value="1"/>
</dbReference>
<keyword evidence="7" id="KW-1185">Reference proteome</keyword>
<dbReference type="Gene3D" id="1.10.10.10">
    <property type="entry name" value="Winged helix-like DNA-binding domain superfamily/Winged helix DNA-binding domain"/>
    <property type="match status" value="1"/>
</dbReference>
<dbReference type="PANTHER" id="PTHR42756:SF1">
    <property type="entry name" value="TRANSCRIPTIONAL REPRESSOR OF EMRAB OPERON"/>
    <property type="match status" value="1"/>
</dbReference>
<dbReference type="InterPro" id="IPR000835">
    <property type="entry name" value="HTH_MarR-typ"/>
</dbReference>
<dbReference type="Proteomes" id="UP001500618">
    <property type="component" value="Unassembled WGS sequence"/>
</dbReference>
<gene>
    <name evidence="6" type="ORF">GCM10009765_51350</name>
</gene>
<sequence>MTDSVEASMSRDLAGHPTADPALEGAVKRIAEISRRYEEAMRTVAGRYDISLGDCQVIFELAHSEPTERTPGHLARAFHITAGSVTARLGRLERGGFLRRTVDADNRVHVQIALTESGHAMHHEVSGELIELRRTLIADALPAADLTQLNTLLRRVLTHIETTDQT</sequence>
<keyword evidence="1" id="KW-0805">Transcription regulation</keyword>
<name>A0ABN2HZB0_9ACTN</name>